<evidence type="ECO:0008006" key="4">
    <source>
        <dbReference type="Google" id="ProtNLM"/>
    </source>
</evidence>
<reference evidence="2 3" key="1">
    <citation type="submission" date="2020-04" db="EMBL/GenBank/DDBJ databases">
        <authorList>
            <person name="Alioto T."/>
            <person name="Alioto T."/>
            <person name="Gomez Garrido J."/>
        </authorList>
    </citation>
    <scope>NUCLEOTIDE SEQUENCE [LARGE SCALE GENOMIC DNA]</scope>
</reference>
<gene>
    <name evidence="2" type="ORF">CLODIP_2_CD00336</name>
</gene>
<comment type="caution">
    <text evidence="2">The sequence shown here is derived from an EMBL/GenBank/DDBJ whole genome shotgun (WGS) entry which is preliminary data.</text>
</comment>
<dbReference type="PANTHER" id="PTHR11060:SF0">
    <property type="entry name" value="PROTEIN MEMO1"/>
    <property type="match status" value="1"/>
</dbReference>
<evidence type="ECO:0000256" key="1">
    <source>
        <dbReference type="ARBA" id="ARBA00006315"/>
    </source>
</evidence>
<dbReference type="HAMAP" id="MF_00055">
    <property type="entry name" value="MEMO1"/>
    <property type="match status" value="1"/>
</dbReference>
<dbReference type="CDD" id="cd07361">
    <property type="entry name" value="MEMO_like"/>
    <property type="match status" value="1"/>
</dbReference>
<sequence>MAVRAASHAGSWYNSNGRELDKQLEQWLDESVLSHGPAKAIISPHAGYAYCGACAAYAYRQISPVLVKKIFILGPSHHYRMSGCGLSTVDRFATPLYDLRVDKQVYDELLATRHFEQLSIGVDQNEHSLEMQLPYVAKVMEDYKNEFTIVPVMVGSLSAAKEELYGEIFAKYLADPTVLFVISSDFCHWGARFNYTFYDKTMGNRIHECITKLDRLGMDTVERLDASAFHKYLRKYSNTICGRHPIGVLLHAVAALRKASPPPPPMSLKFLKYAQSSQCLHASDSSVSYASASLVFE</sequence>
<dbReference type="Gene3D" id="3.40.830.10">
    <property type="entry name" value="LigB-like"/>
    <property type="match status" value="1"/>
</dbReference>
<evidence type="ECO:0000313" key="3">
    <source>
        <dbReference type="Proteomes" id="UP000494165"/>
    </source>
</evidence>
<dbReference type="Pfam" id="PF01875">
    <property type="entry name" value="Memo"/>
    <property type="match status" value="1"/>
</dbReference>
<evidence type="ECO:0000313" key="2">
    <source>
        <dbReference type="EMBL" id="CAB3367364.1"/>
    </source>
</evidence>
<dbReference type="EMBL" id="CADEPI010000030">
    <property type="protein sequence ID" value="CAB3367364.1"/>
    <property type="molecule type" value="Genomic_DNA"/>
</dbReference>
<name>A0A8S1CQ29_9INSE</name>
<dbReference type="AlphaFoldDB" id="A0A8S1CQ29"/>
<protein>
    <recommendedName>
        <fullName evidence="4">Protein MEMO1</fullName>
    </recommendedName>
</protein>
<keyword evidence="3" id="KW-1185">Reference proteome</keyword>
<accession>A0A8S1CQ29</accession>
<organism evidence="2 3">
    <name type="scientific">Cloeon dipterum</name>
    <dbReference type="NCBI Taxonomy" id="197152"/>
    <lineage>
        <taxon>Eukaryota</taxon>
        <taxon>Metazoa</taxon>
        <taxon>Ecdysozoa</taxon>
        <taxon>Arthropoda</taxon>
        <taxon>Hexapoda</taxon>
        <taxon>Insecta</taxon>
        <taxon>Pterygota</taxon>
        <taxon>Palaeoptera</taxon>
        <taxon>Ephemeroptera</taxon>
        <taxon>Pisciforma</taxon>
        <taxon>Baetidae</taxon>
        <taxon>Cloeon</taxon>
    </lineage>
</organism>
<dbReference type="InterPro" id="IPR002737">
    <property type="entry name" value="MEMO1_fam"/>
</dbReference>
<proteinExistence type="inferred from homology"/>
<dbReference type="OrthoDB" id="417112at2759"/>
<dbReference type="NCBIfam" id="TIGR04336">
    <property type="entry name" value="AmmeMemoSam_B"/>
    <property type="match status" value="1"/>
</dbReference>
<dbReference type="PANTHER" id="PTHR11060">
    <property type="entry name" value="PROTEIN MEMO1"/>
    <property type="match status" value="1"/>
</dbReference>
<dbReference type="Proteomes" id="UP000494165">
    <property type="component" value="Unassembled WGS sequence"/>
</dbReference>
<comment type="similarity">
    <text evidence="1">Belongs to the MEMO1 family.</text>
</comment>